<dbReference type="EMBL" id="UGXS01000004">
    <property type="protein sequence ID" value="SUH16686.1"/>
    <property type="molecule type" value="Genomic_DNA"/>
</dbReference>
<reference evidence="1 2" key="1">
    <citation type="submission" date="2018-06" db="EMBL/GenBank/DDBJ databases">
        <authorList>
            <consortium name="Pathogen Informatics"/>
            <person name="Doyle S."/>
        </authorList>
    </citation>
    <scope>NUCLEOTIDE SEQUENCE [LARGE SCALE GENOMIC DNA]</scope>
    <source>
        <strain evidence="1 2">NCTC8258</strain>
    </source>
</reference>
<accession>A0A379WD69</accession>
<proteinExistence type="predicted"/>
<organism evidence="1 2">
    <name type="scientific">Salmonella enterica I</name>
    <dbReference type="NCBI Taxonomy" id="59201"/>
    <lineage>
        <taxon>Bacteria</taxon>
        <taxon>Pseudomonadati</taxon>
        <taxon>Pseudomonadota</taxon>
        <taxon>Gammaproteobacteria</taxon>
        <taxon>Enterobacterales</taxon>
        <taxon>Enterobacteriaceae</taxon>
        <taxon>Salmonella</taxon>
    </lineage>
</organism>
<gene>
    <name evidence="1" type="ORF">NCTC8258_04451</name>
</gene>
<protein>
    <submittedName>
        <fullName evidence="1">Uncharacterized protein</fullName>
    </submittedName>
</protein>
<evidence type="ECO:0000313" key="2">
    <source>
        <dbReference type="Proteomes" id="UP000255509"/>
    </source>
</evidence>
<evidence type="ECO:0000313" key="1">
    <source>
        <dbReference type="EMBL" id="SUH16686.1"/>
    </source>
</evidence>
<dbReference type="Proteomes" id="UP000255509">
    <property type="component" value="Unassembled WGS sequence"/>
</dbReference>
<dbReference type="AlphaFoldDB" id="A0A379WD69"/>
<name>A0A379WD69_SALET</name>
<sequence length="78" mass="9242">MTITYRFVQRFANGFQRLLYRAVNKATGINDNHIRIVIAWHNVIAFGTQLSQDAFRINEVFGQPRETKPIFGWWLHYS</sequence>